<dbReference type="AlphaFoldDB" id="A0A653D671"/>
<accession>A0A653D671</accession>
<reference evidence="1 2" key="1">
    <citation type="submission" date="2019-01" db="EMBL/GenBank/DDBJ databases">
        <authorList>
            <person name="Sayadi A."/>
        </authorList>
    </citation>
    <scope>NUCLEOTIDE SEQUENCE [LARGE SCALE GENOMIC DNA]</scope>
</reference>
<proteinExistence type="predicted"/>
<sequence length="48" mass="5650">MEQGRKYIQTTTHAIKLEQNCMRLGPFSPKHGRCVRREVGKYETVEKN</sequence>
<dbReference type="Proteomes" id="UP000410492">
    <property type="component" value="Unassembled WGS sequence"/>
</dbReference>
<evidence type="ECO:0000313" key="2">
    <source>
        <dbReference type="Proteomes" id="UP000410492"/>
    </source>
</evidence>
<evidence type="ECO:0000313" key="1">
    <source>
        <dbReference type="EMBL" id="VEN55692.1"/>
    </source>
</evidence>
<name>A0A653D671_CALMS</name>
<organism evidence="1 2">
    <name type="scientific">Callosobruchus maculatus</name>
    <name type="common">Southern cowpea weevil</name>
    <name type="synonym">Pulse bruchid</name>
    <dbReference type="NCBI Taxonomy" id="64391"/>
    <lineage>
        <taxon>Eukaryota</taxon>
        <taxon>Metazoa</taxon>
        <taxon>Ecdysozoa</taxon>
        <taxon>Arthropoda</taxon>
        <taxon>Hexapoda</taxon>
        <taxon>Insecta</taxon>
        <taxon>Pterygota</taxon>
        <taxon>Neoptera</taxon>
        <taxon>Endopterygota</taxon>
        <taxon>Coleoptera</taxon>
        <taxon>Polyphaga</taxon>
        <taxon>Cucujiformia</taxon>
        <taxon>Chrysomeloidea</taxon>
        <taxon>Chrysomelidae</taxon>
        <taxon>Bruchinae</taxon>
        <taxon>Bruchini</taxon>
        <taxon>Callosobruchus</taxon>
    </lineage>
</organism>
<protein>
    <submittedName>
        <fullName evidence="1">Uncharacterized protein</fullName>
    </submittedName>
</protein>
<keyword evidence="2" id="KW-1185">Reference proteome</keyword>
<gene>
    <name evidence="1" type="ORF">CALMAC_LOCUS14807</name>
</gene>
<dbReference type="EMBL" id="CAACVG010010400">
    <property type="protein sequence ID" value="VEN55692.1"/>
    <property type="molecule type" value="Genomic_DNA"/>
</dbReference>